<keyword evidence="9" id="KW-0067">ATP-binding</keyword>
<dbReference type="InterPro" id="IPR036097">
    <property type="entry name" value="HisK_dim/P_sf"/>
</dbReference>
<dbReference type="PROSITE" id="PS50109">
    <property type="entry name" value="HIS_KIN"/>
    <property type="match status" value="1"/>
</dbReference>
<dbReference type="SUPFAM" id="SSF47384">
    <property type="entry name" value="Homodimeric domain of signal transducing histidine kinase"/>
    <property type="match status" value="1"/>
</dbReference>
<dbReference type="Proteomes" id="UP000094412">
    <property type="component" value="Unassembled WGS sequence"/>
</dbReference>
<dbReference type="SUPFAM" id="SSF55874">
    <property type="entry name" value="ATPase domain of HSP90 chaperone/DNA topoisomerase II/histidine kinase"/>
    <property type="match status" value="1"/>
</dbReference>
<keyword evidence="12 13" id="KW-0472">Membrane</keyword>
<dbReference type="GO" id="GO:0000155">
    <property type="term" value="F:phosphorelay sensor kinase activity"/>
    <property type="evidence" value="ECO:0007669"/>
    <property type="project" value="InterPro"/>
</dbReference>
<dbReference type="GO" id="GO:0005886">
    <property type="term" value="C:plasma membrane"/>
    <property type="evidence" value="ECO:0007669"/>
    <property type="project" value="TreeGrafter"/>
</dbReference>
<evidence type="ECO:0000256" key="8">
    <source>
        <dbReference type="ARBA" id="ARBA00022777"/>
    </source>
</evidence>
<dbReference type="GO" id="GO:0005524">
    <property type="term" value="F:ATP binding"/>
    <property type="evidence" value="ECO:0007669"/>
    <property type="project" value="UniProtKB-KW"/>
</dbReference>
<sequence>MTSLRRSALIWISILLTGVGLIAFAVSYEMARREADDFLDGQLRQIALNAGEGISDTTASPGSHDREDEFVIEIWSLAGELVRKTPFVPEIPRIDRPGYATIEARGEAWRVYLARDAQRSVQVAQRVRVRQEMAELAGLQAGVPILILMPLTWLLFSWLLGRLTGRLQQLAEAIAKRSLDSRDPVPAAEVPAEVLPLVQGMNVLTGRLQDALDKQKRFVADAAHELRTPLAALQIQLDNLSTTTHQMAAIGELHSGLDRARKLVEQLLRLARTEDASGAQTWEMIDLSAFITQCVADFIPFAEEKVIDLGMVKADPTTISGSRAELALLFGNLIDNAIRYTSPGGSVDVSVIRTASGFSVEVADTGCGVAEADIPRLFDRFFRAAPPDVDGSGLGLSIAAAVARRHALSVDIANRKDTNGLVVRVSKKTSEAGPAHS</sequence>
<keyword evidence="7" id="KW-0547">Nucleotide-binding</keyword>
<evidence type="ECO:0000313" key="17">
    <source>
        <dbReference type="Proteomes" id="UP000094412"/>
    </source>
</evidence>
<dbReference type="PROSITE" id="PS50885">
    <property type="entry name" value="HAMP"/>
    <property type="match status" value="1"/>
</dbReference>
<dbReference type="InterPro" id="IPR003661">
    <property type="entry name" value="HisK_dim/P_dom"/>
</dbReference>
<dbReference type="Pfam" id="PF02518">
    <property type="entry name" value="HATPase_c"/>
    <property type="match status" value="1"/>
</dbReference>
<dbReference type="InterPro" id="IPR050428">
    <property type="entry name" value="TCS_sensor_his_kinase"/>
</dbReference>
<dbReference type="PANTHER" id="PTHR45436">
    <property type="entry name" value="SENSOR HISTIDINE KINASE YKOH"/>
    <property type="match status" value="1"/>
</dbReference>
<dbReference type="CDD" id="cd00075">
    <property type="entry name" value="HATPase"/>
    <property type="match status" value="1"/>
</dbReference>
<proteinExistence type="predicted"/>
<evidence type="ECO:0000256" key="4">
    <source>
        <dbReference type="ARBA" id="ARBA00022553"/>
    </source>
</evidence>
<comment type="catalytic activity">
    <reaction evidence="1">
        <text>ATP + protein L-histidine = ADP + protein N-phospho-L-histidine.</text>
        <dbReference type="EC" id="2.7.13.3"/>
    </reaction>
</comment>
<keyword evidence="17" id="KW-1185">Reference proteome</keyword>
<dbReference type="SMART" id="SM00387">
    <property type="entry name" value="HATPase_c"/>
    <property type="match status" value="1"/>
</dbReference>
<keyword evidence="4" id="KW-0597">Phosphoprotein</keyword>
<keyword evidence="6 13" id="KW-0812">Transmembrane</keyword>
<dbReference type="InterPro" id="IPR004358">
    <property type="entry name" value="Sig_transdc_His_kin-like_C"/>
</dbReference>
<reference evidence="16 17" key="1">
    <citation type="submission" date="2016-08" db="EMBL/GenBank/DDBJ databases">
        <title>Whole genome sequence of Mesorhizobium sp. strain UASWS1009 isolated from industrial sewage.</title>
        <authorList>
            <person name="Crovadore J."/>
            <person name="Calmin G."/>
            <person name="Chablais R."/>
            <person name="Cochard B."/>
            <person name="Lefort F."/>
        </authorList>
    </citation>
    <scope>NUCLEOTIDE SEQUENCE [LARGE SCALE GENOMIC DNA]</scope>
    <source>
        <strain evidence="16 17">UASWS1009</strain>
    </source>
</reference>
<evidence type="ECO:0000313" key="16">
    <source>
        <dbReference type="EMBL" id="OCX20703.1"/>
    </source>
</evidence>
<feature type="transmembrane region" description="Helical" evidence="13">
    <location>
        <begin position="6"/>
        <end position="26"/>
    </location>
</feature>
<comment type="subcellular location">
    <subcellularLocation>
        <location evidence="2">Membrane</location>
        <topology evidence="2">Multi-pass membrane protein</topology>
    </subcellularLocation>
</comment>
<evidence type="ECO:0000256" key="7">
    <source>
        <dbReference type="ARBA" id="ARBA00022741"/>
    </source>
</evidence>
<dbReference type="Gene3D" id="3.30.565.10">
    <property type="entry name" value="Histidine kinase-like ATPase, C-terminal domain"/>
    <property type="match status" value="1"/>
</dbReference>
<dbReference type="AlphaFoldDB" id="A0A1C2E196"/>
<evidence type="ECO:0000256" key="13">
    <source>
        <dbReference type="SAM" id="Phobius"/>
    </source>
</evidence>
<dbReference type="Pfam" id="PF00512">
    <property type="entry name" value="HisKA"/>
    <property type="match status" value="1"/>
</dbReference>
<keyword evidence="11" id="KW-0902">Two-component regulatory system</keyword>
<feature type="domain" description="Histidine kinase" evidence="14">
    <location>
        <begin position="221"/>
        <end position="431"/>
    </location>
</feature>
<keyword evidence="5" id="KW-0808">Transferase</keyword>
<evidence type="ECO:0000256" key="9">
    <source>
        <dbReference type="ARBA" id="ARBA00022840"/>
    </source>
</evidence>
<feature type="domain" description="HAMP" evidence="15">
    <location>
        <begin position="166"/>
        <end position="213"/>
    </location>
</feature>
<dbReference type="InterPro" id="IPR003660">
    <property type="entry name" value="HAMP_dom"/>
</dbReference>
<dbReference type="InterPro" id="IPR013727">
    <property type="entry name" value="2CSK_N"/>
</dbReference>
<evidence type="ECO:0000256" key="10">
    <source>
        <dbReference type="ARBA" id="ARBA00022989"/>
    </source>
</evidence>
<dbReference type="SMART" id="SM00388">
    <property type="entry name" value="HisKA"/>
    <property type="match status" value="1"/>
</dbReference>
<evidence type="ECO:0000256" key="11">
    <source>
        <dbReference type="ARBA" id="ARBA00023012"/>
    </source>
</evidence>
<evidence type="ECO:0000256" key="2">
    <source>
        <dbReference type="ARBA" id="ARBA00004141"/>
    </source>
</evidence>
<evidence type="ECO:0000256" key="3">
    <source>
        <dbReference type="ARBA" id="ARBA00012438"/>
    </source>
</evidence>
<keyword evidence="8" id="KW-0418">Kinase</keyword>
<protein>
    <recommendedName>
        <fullName evidence="3">histidine kinase</fullName>
        <ecNumber evidence="3">2.7.13.3</ecNumber>
    </recommendedName>
</protein>
<keyword evidence="10 13" id="KW-1133">Transmembrane helix</keyword>
<dbReference type="EMBL" id="MDEO01000029">
    <property type="protein sequence ID" value="OCX20703.1"/>
    <property type="molecule type" value="Genomic_DNA"/>
</dbReference>
<evidence type="ECO:0000256" key="5">
    <source>
        <dbReference type="ARBA" id="ARBA00022679"/>
    </source>
</evidence>
<comment type="caution">
    <text evidence="16">The sequence shown here is derived from an EMBL/GenBank/DDBJ whole genome shotgun (WGS) entry which is preliminary data.</text>
</comment>
<evidence type="ECO:0000256" key="1">
    <source>
        <dbReference type="ARBA" id="ARBA00000085"/>
    </source>
</evidence>
<dbReference type="RefSeq" id="WP_065997605.1">
    <property type="nucleotide sequence ID" value="NZ_MDEO01000029.1"/>
</dbReference>
<organism evidence="16 17">
    <name type="scientific">Mesorhizobium hungaricum</name>
    <dbReference type="NCBI Taxonomy" id="1566387"/>
    <lineage>
        <taxon>Bacteria</taxon>
        <taxon>Pseudomonadati</taxon>
        <taxon>Pseudomonadota</taxon>
        <taxon>Alphaproteobacteria</taxon>
        <taxon>Hyphomicrobiales</taxon>
        <taxon>Phyllobacteriaceae</taxon>
        <taxon>Mesorhizobium</taxon>
    </lineage>
</organism>
<dbReference type="Pfam" id="PF08521">
    <property type="entry name" value="2CSK_N"/>
    <property type="match status" value="1"/>
</dbReference>
<dbReference type="PANTHER" id="PTHR45436:SF14">
    <property type="entry name" value="SENSOR PROTEIN QSEC"/>
    <property type="match status" value="1"/>
</dbReference>
<evidence type="ECO:0000259" key="15">
    <source>
        <dbReference type="PROSITE" id="PS50885"/>
    </source>
</evidence>
<dbReference type="STRING" id="1566387.QV13_08505"/>
<dbReference type="InterPro" id="IPR036890">
    <property type="entry name" value="HATPase_C_sf"/>
</dbReference>
<gene>
    <name evidence="16" type="ORF">QV13_08505</name>
</gene>
<dbReference type="InterPro" id="IPR005467">
    <property type="entry name" value="His_kinase_dom"/>
</dbReference>
<name>A0A1C2E196_9HYPH</name>
<dbReference type="InterPro" id="IPR003594">
    <property type="entry name" value="HATPase_dom"/>
</dbReference>
<feature type="transmembrane region" description="Helical" evidence="13">
    <location>
        <begin position="136"/>
        <end position="160"/>
    </location>
</feature>
<evidence type="ECO:0000256" key="12">
    <source>
        <dbReference type="ARBA" id="ARBA00023136"/>
    </source>
</evidence>
<dbReference type="CDD" id="cd00082">
    <property type="entry name" value="HisKA"/>
    <property type="match status" value="1"/>
</dbReference>
<dbReference type="OrthoDB" id="9809766at2"/>
<dbReference type="EC" id="2.7.13.3" evidence="3"/>
<accession>A0A1C2E196</accession>
<evidence type="ECO:0000259" key="14">
    <source>
        <dbReference type="PROSITE" id="PS50109"/>
    </source>
</evidence>
<dbReference type="Gene3D" id="1.10.287.130">
    <property type="match status" value="1"/>
</dbReference>
<evidence type="ECO:0000256" key="6">
    <source>
        <dbReference type="ARBA" id="ARBA00022692"/>
    </source>
</evidence>
<dbReference type="PRINTS" id="PR00344">
    <property type="entry name" value="BCTRLSENSOR"/>
</dbReference>